<dbReference type="SUPFAM" id="SSF51556">
    <property type="entry name" value="Metallo-dependent hydrolases"/>
    <property type="match status" value="1"/>
</dbReference>
<dbReference type="Pfam" id="PF01979">
    <property type="entry name" value="Amidohydro_1"/>
    <property type="match status" value="1"/>
</dbReference>
<feature type="domain" description="Amidohydrolase-related" evidence="1">
    <location>
        <begin position="436"/>
        <end position="507"/>
    </location>
</feature>
<proteinExistence type="predicted"/>
<keyword evidence="3" id="KW-1185">Reference proteome</keyword>
<accession>A0A167TPX8</accession>
<dbReference type="SUPFAM" id="SSF51338">
    <property type="entry name" value="Composite domain of metallo-dependent hydrolases"/>
    <property type="match status" value="1"/>
</dbReference>
<organism evidence="2 3">
    <name type="scientific">Athelia psychrophila</name>
    <dbReference type="NCBI Taxonomy" id="1759441"/>
    <lineage>
        <taxon>Eukaryota</taxon>
        <taxon>Fungi</taxon>
        <taxon>Dikarya</taxon>
        <taxon>Basidiomycota</taxon>
        <taxon>Agaricomycotina</taxon>
        <taxon>Agaricomycetes</taxon>
        <taxon>Agaricomycetidae</taxon>
        <taxon>Atheliales</taxon>
        <taxon>Atheliaceae</taxon>
        <taxon>Athelia</taxon>
    </lineage>
</organism>
<dbReference type="InterPro" id="IPR032466">
    <property type="entry name" value="Metal_Hydrolase"/>
</dbReference>
<dbReference type="PANTHER" id="PTHR43668">
    <property type="entry name" value="ALLANTOINASE"/>
    <property type="match status" value="1"/>
</dbReference>
<name>A0A167TPX8_9AGAM</name>
<evidence type="ECO:0000259" key="1">
    <source>
        <dbReference type="Pfam" id="PF01979"/>
    </source>
</evidence>
<evidence type="ECO:0000313" key="2">
    <source>
        <dbReference type="EMBL" id="KZP03161.1"/>
    </source>
</evidence>
<sequence>MTTTPRQSRSRRLGPTLVLAFCALAVTLTALQLNYLSDDHLSYSLRSQHVPLNAQQVLNRCASLRAVPGPPTNFAAREESDRFEPGTNATLIQNARLWTGAYNGTEVLYGDIILDRGLIKEINTEGDRMRTSLASLRGHLNIVDAKGAWVTPGLVDLDSHLGIMSLPLLSGDLYDNQTGAFDLNSPNGPVLPSLRSVDALSTHDEAFQLAIAGGVTSAQILPGSANVIAGQAFMVKLRKTSERSASSMLLEPPPGLNGSAAHADSPRWRHLKQAAGENVMAYGTRMDTMWSYRAAYHEARKAKGLQDAFCEKAEAGLWESIGNFDFPEDFKYEMLVDVLRGKVKVSNHVNEIVDIDSLVRLSNEFEFPIASIHHAAEAYLVPDLLKRMWGGTPAVALLATNYRYKREAYRGSEFAPRVLVDNNVSVVMKSGHPATNGRYLMFEAQQAHYYGLPPPLALSSVTSAPAHAAGVGHRIGRLAEGHDADIVLWDSHPLQIGATPAKVWIDGIVQIPVPPKTGQSDSPVKVGVGKEDAKWNRVPSVPNWDEEREKAVEWEGLPPLGSKGSKGIQDKVIFTSVADVWVKSAEGVVQAKVSGQEGLGVVVVEDGTIVCSGTSLSCTPANAEGDYTFVDLDGGSISPGLMTFGSSLGIEEIQSEPSTGNGMLTNPLLTNLPKIFGDVGGVFKAMDALQFGTRNALIAYRSGVTAGTVSLRQDTMSSGSIISGLSTTFRTGAAHGMDRGAIVQNVAALHVTLARPPPLSGHARKSSVSVSEQFGTLRRLLWGFEPKETQTGLWFSKAMEGQIPLVIEVHNADIMSSLLKLKAETEERWGTTIRMVFSGATEAHLLAQEINRAGVGVILSPLRPHPTTWDQRRILAGPPLSNDTALIVLIENGVTVAIGVNEAWQAQSARLDLAWASIESNGRIDQQKAYSLATTNLEKLLGIVNSPDDATDLVAYRGGSLFDLSSKVVAVLSPARGAVDVL</sequence>
<dbReference type="Proteomes" id="UP000076532">
    <property type="component" value="Unassembled WGS sequence"/>
</dbReference>
<protein>
    <recommendedName>
        <fullName evidence="1">Amidohydrolase-related domain-containing protein</fullName>
    </recommendedName>
</protein>
<dbReference type="InterPro" id="IPR011059">
    <property type="entry name" value="Metal-dep_hydrolase_composite"/>
</dbReference>
<dbReference type="InterPro" id="IPR006680">
    <property type="entry name" value="Amidohydro-rel"/>
</dbReference>
<dbReference type="GO" id="GO:0005737">
    <property type="term" value="C:cytoplasm"/>
    <property type="evidence" value="ECO:0007669"/>
    <property type="project" value="TreeGrafter"/>
</dbReference>
<dbReference type="GO" id="GO:0004038">
    <property type="term" value="F:allantoinase activity"/>
    <property type="evidence" value="ECO:0007669"/>
    <property type="project" value="TreeGrafter"/>
</dbReference>
<dbReference type="InterPro" id="IPR050138">
    <property type="entry name" value="DHOase/Allantoinase_Hydrolase"/>
</dbReference>
<gene>
    <name evidence="2" type="ORF">FIBSPDRAFT_769360</name>
</gene>
<evidence type="ECO:0000313" key="3">
    <source>
        <dbReference type="Proteomes" id="UP000076532"/>
    </source>
</evidence>
<dbReference type="PANTHER" id="PTHR43668:SF5">
    <property type="entry name" value="AMIDOHYDROLASE 3 DOMAIN-CONTAINING PROTEIN"/>
    <property type="match status" value="1"/>
</dbReference>
<dbReference type="AlphaFoldDB" id="A0A167TPX8"/>
<dbReference type="Gene3D" id="3.20.20.140">
    <property type="entry name" value="Metal-dependent hydrolases"/>
    <property type="match status" value="2"/>
</dbReference>
<dbReference type="GO" id="GO:0006145">
    <property type="term" value="P:purine nucleobase catabolic process"/>
    <property type="evidence" value="ECO:0007669"/>
    <property type="project" value="TreeGrafter"/>
</dbReference>
<dbReference type="EMBL" id="KV418148">
    <property type="protein sequence ID" value="KZP03161.1"/>
    <property type="molecule type" value="Genomic_DNA"/>
</dbReference>
<dbReference type="OrthoDB" id="10258955at2759"/>
<reference evidence="2 3" key="1">
    <citation type="journal article" date="2016" name="Mol. Biol. Evol.">
        <title>Comparative Genomics of Early-Diverging Mushroom-Forming Fungi Provides Insights into the Origins of Lignocellulose Decay Capabilities.</title>
        <authorList>
            <person name="Nagy L.G."/>
            <person name="Riley R."/>
            <person name="Tritt A."/>
            <person name="Adam C."/>
            <person name="Daum C."/>
            <person name="Floudas D."/>
            <person name="Sun H."/>
            <person name="Yadav J.S."/>
            <person name="Pangilinan J."/>
            <person name="Larsson K.H."/>
            <person name="Matsuura K."/>
            <person name="Barry K."/>
            <person name="Labutti K."/>
            <person name="Kuo R."/>
            <person name="Ohm R.A."/>
            <person name="Bhattacharya S.S."/>
            <person name="Shirouzu T."/>
            <person name="Yoshinaga Y."/>
            <person name="Martin F.M."/>
            <person name="Grigoriev I.V."/>
            <person name="Hibbett D.S."/>
        </authorList>
    </citation>
    <scope>NUCLEOTIDE SEQUENCE [LARGE SCALE GENOMIC DNA]</scope>
    <source>
        <strain evidence="2 3">CBS 109695</strain>
    </source>
</reference>